<name>U4LN94_PYROM</name>
<dbReference type="Proteomes" id="UP000018144">
    <property type="component" value="Unassembled WGS sequence"/>
</dbReference>
<organism evidence="1 2">
    <name type="scientific">Pyronema omphalodes (strain CBS 100304)</name>
    <name type="common">Pyronema confluens</name>
    <dbReference type="NCBI Taxonomy" id="1076935"/>
    <lineage>
        <taxon>Eukaryota</taxon>
        <taxon>Fungi</taxon>
        <taxon>Dikarya</taxon>
        <taxon>Ascomycota</taxon>
        <taxon>Pezizomycotina</taxon>
        <taxon>Pezizomycetes</taxon>
        <taxon>Pezizales</taxon>
        <taxon>Pyronemataceae</taxon>
        <taxon>Pyronema</taxon>
    </lineage>
</organism>
<dbReference type="AlphaFoldDB" id="U4LN94"/>
<evidence type="ECO:0000313" key="2">
    <source>
        <dbReference type="Proteomes" id="UP000018144"/>
    </source>
</evidence>
<evidence type="ECO:0000313" key="1">
    <source>
        <dbReference type="EMBL" id="CCX33062.1"/>
    </source>
</evidence>
<gene>
    <name evidence="1" type="ORF">PCON_14093</name>
</gene>
<dbReference type="EMBL" id="HF936006">
    <property type="protein sequence ID" value="CCX33062.1"/>
    <property type="molecule type" value="Genomic_DNA"/>
</dbReference>
<proteinExistence type="predicted"/>
<reference evidence="1 2" key="1">
    <citation type="journal article" date="2013" name="PLoS Genet.">
        <title>The genome and development-dependent transcriptomes of Pyronema confluens: a window into fungal evolution.</title>
        <authorList>
            <person name="Traeger S."/>
            <person name="Altegoer F."/>
            <person name="Freitag M."/>
            <person name="Gabaldon T."/>
            <person name="Kempken F."/>
            <person name="Kumar A."/>
            <person name="Marcet-Houben M."/>
            <person name="Poggeler S."/>
            <person name="Stajich J.E."/>
            <person name="Nowrousian M."/>
        </authorList>
    </citation>
    <scope>NUCLEOTIDE SEQUENCE [LARGE SCALE GENOMIC DNA]</scope>
    <source>
        <strain evidence="2">CBS 100304</strain>
        <tissue evidence="1">Vegetative mycelium</tissue>
    </source>
</reference>
<protein>
    <submittedName>
        <fullName evidence="1">Uncharacterized protein</fullName>
    </submittedName>
</protein>
<keyword evidence="2" id="KW-1185">Reference proteome</keyword>
<sequence>MRTCGRWFLVVRYSGKSKVKEDLEYEDGVFCCLCTSHLMDDLGCS</sequence>
<accession>U4LN94</accession>